<sequence>MVSKGPKLLIQKTGILCCDIQEVFRKHISYMPSVIHCSKWILQAGNELKMPIIYTEQAPKKLGGTVTELEEELKGAKRFEKTKFSMLTEEVVNSISDLPDYNTWVLVGIESHVCVQQTCLGLRDLGHDVFVLADAVSSQKQGDRFTALQRMRQAGAVVTTTESAIFELLGDFQHPSAKKLSQRASDRPDSGLATENKTNF</sequence>
<comment type="similarity">
    <text evidence="1">Belongs to the isochorismatase family.</text>
</comment>
<proteinExistence type="inferred from homology"/>
<dbReference type="InterPro" id="IPR050993">
    <property type="entry name" value="Isochorismatase_domain"/>
</dbReference>
<dbReference type="EMBL" id="HBEM01030643">
    <property type="protein sequence ID" value="CAD8461907.1"/>
    <property type="molecule type" value="Transcribed_RNA"/>
</dbReference>
<gene>
    <name evidence="4" type="ORF">LAMO00422_LOCUS20867</name>
</gene>
<dbReference type="InterPro" id="IPR036380">
    <property type="entry name" value="Isochorismatase-like_sf"/>
</dbReference>
<feature type="domain" description="Isochorismatase-like" evidence="3">
    <location>
        <begin position="14"/>
        <end position="163"/>
    </location>
</feature>
<dbReference type="PANTHER" id="PTHR14119:SF3">
    <property type="entry name" value="ISOCHORISMATASE DOMAIN-CONTAINING PROTEIN 2"/>
    <property type="match status" value="1"/>
</dbReference>
<evidence type="ECO:0000256" key="1">
    <source>
        <dbReference type="ARBA" id="ARBA00006336"/>
    </source>
</evidence>
<evidence type="ECO:0000259" key="3">
    <source>
        <dbReference type="Pfam" id="PF00857"/>
    </source>
</evidence>
<dbReference type="Pfam" id="PF00857">
    <property type="entry name" value="Isochorismatase"/>
    <property type="match status" value="1"/>
</dbReference>
<dbReference type="PANTHER" id="PTHR14119">
    <property type="entry name" value="HYDROLASE"/>
    <property type="match status" value="1"/>
</dbReference>
<dbReference type="AlphaFoldDB" id="A0A7S0DT36"/>
<protein>
    <recommendedName>
        <fullName evidence="3">Isochorismatase-like domain-containing protein</fullName>
    </recommendedName>
</protein>
<dbReference type="Gene3D" id="3.40.50.850">
    <property type="entry name" value="Isochorismatase-like"/>
    <property type="match status" value="1"/>
</dbReference>
<evidence type="ECO:0000313" key="4">
    <source>
        <dbReference type="EMBL" id="CAD8461907.1"/>
    </source>
</evidence>
<reference evidence="4" key="1">
    <citation type="submission" date="2021-01" db="EMBL/GenBank/DDBJ databases">
        <authorList>
            <person name="Corre E."/>
            <person name="Pelletier E."/>
            <person name="Niang G."/>
            <person name="Scheremetjew M."/>
            <person name="Finn R."/>
            <person name="Kale V."/>
            <person name="Holt S."/>
            <person name="Cochrane G."/>
            <person name="Meng A."/>
            <person name="Brown T."/>
            <person name="Cohen L."/>
        </authorList>
    </citation>
    <scope>NUCLEOTIDE SEQUENCE</scope>
    <source>
        <strain evidence="4">CCMP2058</strain>
    </source>
</reference>
<accession>A0A7S0DT36</accession>
<dbReference type="InterPro" id="IPR000868">
    <property type="entry name" value="Isochorismatase-like_dom"/>
</dbReference>
<feature type="region of interest" description="Disordered" evidence="2">
    <location>
        <begin position="177"/>
        <end position="200"/>
    </location>
</feature>
<name>A0A7S0DT36_9EUKA</name>
<dbReference type="SUPFAM" id="SSF52499">
    <property type="entry name" value="Isochorismatase-like hydrolases"/>
    <property type="match status" value="1"/>
</dbReference>
<dbReference type="CDD" id="cd01012">
    <property type="entry name" value="YcaC_related"/>
    <property type="match status" value="1"/>
</dbReference>
<organism evidence="4">
    <name type="scientific">Amorphochlora amoebiformis</name>
    <dbReference type="NCBI Taxonomy" id="1561963"/>
    <lineage>
        <taxon>Eukaryota</taxon>
        <taxon>Sar</taxon>
        <taxon>Rhizaria</taxon>
        <taxon>Cercozoa</taxon>
        <taxon>Chlorarachniophyceae</taxon>
        <taxon>Amorphochlora</taxon>
    </lineage>
</organism>
<evidence type="ECO:0000256" key="2">
    <source>
        <dbReference type="SAM" id="MobiDB-lite"/>
    </source>
</evidence>